<dbReference type="PROSITE" id="PS00092">
    <property type="entry name" value="N6_MTASE"/>
    <property type="match status" value="1"/>
</dbReference>
<dbReference type="AlphaFoldDB" id="D0GJU4"/>
<evidence type="ECO:0000259" key="2">
    <source>
        <dbReference type="Pfam" id="PF05175"/>
    </source>
</evidence>
<dbReference type="eggNOG" id="COG4123">
    <property type="taxonomic scope" value="Bacteria"/>
</dbReference>
<evidence type="ECO:0000313" key="3">
    <source>
        <dbReference type="EMBL" id="EEY35652.1"/>
    </source>
</evidence>
<accession>D0GJU4</accession>
<name>D0GJU4_9FUSO</name>
<keyword evidence="3" id="KW-0808">Transferase</keyword>
<dbReference type="InterPro" id="IPR050210">
    <property type="entry name" value="tRNA_Adenine-N(6)_MTase"/>
</dbReference>
<protein>
    <submittedName>
        <fullName evidence="3">Methyltransferase small domain protein</fullName>
    </submittedName>
</protein>
<dbReference type="Gene3D" id="3.40.50.150">
    <property type="entry name" value="Vaccinia Virus protein VP39"/>
    <property type="match status" value="1"/>
</dbReference>
<dbReference type="GO" id="GO:0008170">
    <property type="term" value="F:N-methyltransferase activity"/>
    <property type="evidence" value="ECO:0007669"/>
    <property type="project" value="UniProtKB-ARBA"/>
</dbReference>
<comment type="caution">
    <text evidence="3">The sequence shown here is derived from an EMBL/GenBank/DDBJ whole genome shotgun (WGS) entry which is preliminary data.</text>
</comment>
<dbReference type="GO" id="GO:0003676">
    <property type="term" value="F:nucleic acid binding"/>
    <property type="evidence" value="ECO:0007669"/>
    <property type="project" value="InterPro"/>
</dbReference>
<evidence type="ECO:0000256" key="1">
    <source>
        <dbReference type="SAM" id="Coils"/>
    </source>
</evidence>
<dbReference type="PANTHER" id="PTHR47739:SF1">
    <property type="entry name" value="TRNA1(VAL) (ADENINE(37)-N6)-METHYLTRANSFERASE"/>
    <property type="match status" value="1"/>
</dbReference>
<dbReference type="RefSeq" id="WP_006806796.1">
    <property type="nucleotide sequence ID" value="NZ_ADAD01000052.1"/>
</dbReference>
<dbReference type="Pfam" id="PF05175">
    <property type="entry name" value="MTS"/>
    <property type="match status" value="1"/>
</dbReference>
<gene>
    <name evidence="3" type="ORF">HMPREF0554_1085</name>
</gene>
<dbReference type="SUPFAM" id="SSF53335">
    <property type="entry name" value="S-adenosyl-L-methionine-dependent methyltransferases"/>
    <property type="match status" value="1"/>
</dbReference>
<dbReference type="Proteomes" id="UP000004226">
    <property type="component" value="Unassembled WGS sequence"/>
</dbReference>
<reference evidence="3 4" key="1">
    <citation type="submission" date="2009-10" db="EMBL/GenBank/DDBJ databases">
        <authorList>
            <person name="Harkins D.M."/>
            <person name="Madupu R."/>
            <person name="Durkin A.S."/>
            <person name="Torralba M."/>
            <person name="Methe B."/>
            <person name="Sutton G.G."/>
            <person name="Strausberg R.L."/>
            <person name="Nelson K.E."/>
        </authorList>
    </citation>
    <scope>NUCLEOTIDE SEQUENCE [LARGE SCALE GENOMIC DNA]</scope>
    <source>
        <strain evidence="3 4">F0264</strain>
    </source>
</reference>
<proteinExistence type="predicted"/>
<keyword evidence="3" id="KW-0489">Methyltransferase</keyword>
<dbReference type="InterPro" id="IPR007848">
    <property type="entry name" value="Small_mtfrase_dom"/>
</dbReference>
<dbReference type="InterPro" id="IPR002052">
    <property type="entry name" value="DNA_methylase_N6_adenine_CS"/>
</dbReference>
<keyword evidence="4" id="KW-1185">Reference proteome</keyword>
<organism evidence="3 4">
    <name type="scientific">Pseudoleptotrichia goodfellowii F0264</name>
    <dbReference type="NCBI Taxonomy" id="596323"/>
    <lineage>
        <taxon>Bacteria</taxon>
        <taxon>Fusobacteriati</taxon>
        <taxon>Fusobacteriota</taxon>
        <taxon>Fusobacteriia</taxon>
        <taxon>Fusobacteriales</taxon>
        <taxon>Leptotrichiaceae</taxon>
        <taxon>Pseudoleptotrichia</taxon>
    </lineage>
</organism>
<dbReference type="CDD" id="cd02440">
    <property type="entry name" value="AdoMet_MTases"/>
    <property type="match status" value="1"/>
</dbReference>
<dbReference type="InterPro" id="IPR029063">
    <property type="entry name" value="SAM-dependent_MTases_sf"/>
</dbReference>
<evidence type="ECO:0000313" key="4">
    <source>
        <dbReference type="Proteomes" id="UP000004226"/>
    </source>
</evidence>
<dbReference type="GO" id="GO:0008757">
    <property type="term" value="F:S-adenosylmethionine-dependent methyltransferase activity"/>
    <property type="evidence" value="ECO:0007669"/>
    <property type="project" value="UniProtKB-ARBA"/>
</dbReference>
<feature type="domain" description="Methyltransferase small" evidence="2">
    <location>
        <begin position="34"/>
        <end position="128"/>
    </location>
</feature>
<sequence>MDVIKKIGEETTTVIKRMKIIQRNDFQNFTLDTVLLADFTKINRKTKKVLDIGTGCGIIPILLAEKSKAEIVGIELQKEMADIAERNVQNYEERINIINDDIKNYQKIFKKDEFDCIVTNPPYFEFKGDINQINNSPQMSLARHNIDLTLEQIIKISAWLLKNSGHFSIVFRSERLVEMLKLLTENKLEPKRMRNCYTKRNQDAKICLIEAIKDADKGLKIEMPIYVYEENGEKTEYIKKLYE</sequence>
<dbReference type="PANTHER" id="PTHR47739">
    <property type="entry name" value="TRNA1(VAL) (ADENINE(37)-N6)-METHYLTRANSFERASE"/>
    <property type="match status" value="1"/>
</dbReference>
<dbReference type="GO" id="GO:0032259">
    <property type="term" value="P:methylation"/>
    <property type="evidence" value="ECO:0007669"/>
    <property type="project" value="UniProtKB-KW"/>
</dbReference>
<keyword evidence="1" id="KW-0175">Coiled coil</keyword>
<dbReference type="EMBL" id="ADAD01000052">
    <property type="protein sequence ID" value="EEY35652.1"/>
    <property type="molecule type" value="Genomic_DNA"/>
</dbReference>
<feature type="coiled-coil region" evidence="1">
    <location>
        <begin position="74"/>
        <end position="108"/>
    </location>
</feature>